<accession>A0A7R8UPA5</accession>
<evidence type="ECO:0000259" key="8">
    <source>
        <dbReference type="Pfam" id="PF04101"/>
    </source>
</evidence>
<dbReference type="InterPro" id="IPR007235">
    <property type="entry name" value="Glyco_trans_28_C"/>
</dbReference>
<feature type="domain" description="Glycosyl transferase family 28 C-terminal" evidence="8">
    <location>
        <begin position="6"/>
        <end position="154"/>
    </location>
</feature>
<keyword evidence="7" id="KW-0256">Endoplasmic reticulum</keyword>
<dbReference type="Gene3D" id="3.40.50.2000">
    <property type="entry name" value="Glycogen Phosphorylase B"/>
    <property type="match status" value="1"/>
</dbReference>
<dbReference type="GO" id="GO:0004577">
    <property type="term" value="F:N-acetylglucosaminyldiphosphodolichol N-acetylglucosaminyltransferase activity"/>
    <property type="evidence" value="ECO:0007669"/>
    <property type="project" value="UniProtKB-EC"/>
</dbReference>
<dbReference type="Pfam" id="PF04101">
    <property type="entry name" value="Glyco_tran_28_C"/>
    <property type="match status" value="1"/>
</dbReference>
<name>A0A7R8UPA5_HERIL</name>
<evidence type="ECO:0000313" key="10">
    <source>
        <dbReference type="Proteomes" id="UP000594454"/>
    </source>
</evidence>
<dbReference type="FunCoup" id="A0A7R8UPA5">
    <property type="interactions" value="702"/>
</dbReference>
<dbReference type="EMBL" id="LR899011">
    <property type="protein sequence ID" value="CAD7084290.1"/>
    <property type="molecule type" value="Genomic_DNA"/>
</dbReference>
<keyword evidence="5" id="KW-0328">Glycosyltransferase</keyword>
<dbReference type="SUPFAM" id="SSF53756">
    <property type="entry name" value="UDP-Glycosyltransferase/glycogen phosphorylase"/>
    <property type="match status" value="1"/>
</dbReference>
<organism evidence="9 10">
    <name type="scientific">Hermetia illucens</name>
    <name type="common">Black soldier fly</name>
    <dbReference type="NCBI Taxonomy" id="343691"/>
    <lineage>
        <taxon>Eukaryota</taxon>
        <taxon>Metazoa</taxon>
        <taxon>Ecdysozoa</taxon>
        <taxon>Arthropoda</taxon>
        <taxon>Hexapoda</taxon>
        <taxon>Insecta</taxon>
        <taxon>Pterygota</taxon>
        <taxon>Neoptera</taxon>
        <taxon>Endopterygota</taxon>
        <taxon>Diptera</taxon>
        <taxon>Brachycera</taxon>
        <taxon>Stratiomyomorpha</taxon>
        <taxon>Stratiomyidae</taxon>
        <taxon>Hermetiinae</taxon>
        <taxon>Hermetia</taxon>
    </lineage>
</organism>
<protein>
    <recommendedName>
        <fullName evidence="4">UDP-N-acetylglucosamine transferase subunit ALG13</fullName>
        <ecNumber evidence="3">2.4.1.141</ecNumber>
    </recommendedName>
</protein>
<dbReference type="GO" id="GO:0006488">
    <property type="term" value="P:dolichol-linked oligosaccharide biosynthetic process"/>
    <property type="evidence" value="ECO:0007669"/>
    <property type="project" value="InterPro"/>
</dbReference>
<dbReference type="InParanoid" id="A0A7R8UPA5"/>
<dbReference type="AlphaFoldDB" id="A0A7R8UPA5"/>
<dbReference type="InterPro" id="IPR039042">
    <property type="entry name" value="Alg13-like"/>
</dbReference>
<dbReference type="GO" id="GO:0005783">
    <property type="term" value="C:endoplasmic reticulum"/>
    <property type="evidence" value="ECO:0007669"/>
    <property type="project" value="UniProtKB-SubCell"/>
</dbReference>
<evidence type="ECO:0000256" key="2">
    <source>
        <dbReference type="ARBA" id="ARBA00006962"/>
    </source>
</evidence>
<reference evidence="9 10" key="1">
    <citation type="submission" date="2020-11" db="EMBL/GenBank/DDBJ databases">
        <authorList>
            <person name="Wallbank WR R."/>
            <person name="Pardo Diaz C."/>
            <person name="Kozak K."/>
            <person name="Martin S."/>
            <person name="Jiggins C."/>
            <person name="Moest M."/>
            <person name="Warren A I."/>
            <person name="Generalovic N T."/>
            <person name="Byers J.R.P. K."/>
            <person name="Montejo-Kovacevich G."/>
            <person name="Yen C E."/>
        </authorList>
    </citation>
    <scope>NUCLEOTIDE SEQUENCE [LARGE SCALE GENOMIC DNA]</scope>
</reference>
<evidence type="ECO:0000313" key="9">
    <source>
        <dbReference type="EMBL" id="CAD7084290.1"/>
    </source>
</evidence>
<dbReference type="EC" id="2.4.1.141" evidence="3"/>
<evidence type="ECO:0000256" key="3">
    <source>
        <dbReference type="ARBA" id="ARBA00012614"/>
    </source>
</evidence>
<evidence type="ECO:0000256" key="1">
    <source>
        <dbReference type="ARBA" id="ARBA00004240"/>
    </source>
</evidence>
<dbReference type="OrthoDB" id="20273at2759"/>
<gene>
    <name evidence="9" type="ORF">HERILL_LOCUS7193</name>
</gene>
<dbReference type="PANTHER" id="PTHR12867">
    <property type="entry name" value="GLYCOSYL TRANSFERASE-RELATED"/>
    <property type="match status" value="1"/>
</dbReference>
<evidence type="ECO:0000256" key="5">
    <source>
        <dbReference type="ARBA" id="ARBA00022676"/>
    </source>
</evidence>
<keyword evidence="10" id="KW-1185">Reference proteome</keyword>
<sequence length="168" mass="18595">MKSFNTVFVTVGTTRFDSMVDAVCSSETLQTLHNLGCTRLIVQYGAGDESSVHGAKLDGINVESYRLKPSITEDIQKADLVISHAGAGSCLEVLKENKPLVVVINDELMGNHQIELAEQLHLDGNLFYCSPQDLRKTLTTCDFDGLKPYHKGDMTRFVHCLDELMGFK</sequence>
<keyword evidence="6" id="KW-0808">Transferase</keyword>
<evidence type="ECO:0000256" key="7">
    <source>
        <dbReference type="ARBA" id="ARBA00022824"/>
    </source>
</evidence>
<comment type="similarity">
    <text evidence="2">Belongs to the glycosyltransferase 28 family.</text>
</comment>
<dbReference type="PANTHER" id="PTHR12867:SF6">
    <property type="entry name" value="N-ACETYLGLUCOSAMINYLDIPHOSPHODOLICHOL N-ACETYLGLUCOSAMINYLTRANSFERASE"/>
    <property type="match status" value="1"/>
</dbReference>
<evidence type="ECO:0000256" key="6">
    <source>
        <dbReference type="ARBA" id="ARBA00022679"/>
    </source>
</evidence>
<dbReference type="Proteomes" id="UP000594454">
    <property type="component" value="Chromosome 3"/>
</dbReference>
<dbReference type="OMA" id="QYKFRPN"/>
<evidence type="ECO:0000256" key="4">
    <source>
        <dbReference type="ARBA" id="ARBA00017468"/>
    </source>
</evidence>
<comment type="subcellular location">
    <subcellularLocation>
        <location evidence="1">Endoplasmic reticulum</location>
    </subcellularLocation>
</comment>
<proteinExistence type="inferred from homology"/>